<dbReference type="InterPro" id="IPR045063">
    <property type="entry name" value="Dynamin_N"/>
</dbReference>
<reference evidence="2" key="1">
    <citation type="submission" date="2021-04" db="EMBL/GenBank/DDBJ databases">
        <title>Genome based classification of Actinospica acidithermotolerans sp. nov., an actinobacterium isolated from an Indonesian hot spring.</title>
        <authorList>
            <person name="Kusuma A.B."/>
            <person name="Putra K.E."/>
            <person name="Nafisah S."/>
            <person name="Loh J."/>
            <person name="Nouioui I."/>
            <person name="Goodfellow M."/>
        </authorList>
    </citation>
    <scope>NUCLEOTIDE SEQUENCE</scope>
    <source>
        <strain evidence="2">MGRD01-02</strain>
    </source>
</reference>
<dbReference type="InterPro" id="IPR027417">
    <property type="entry name" value="P-loop_NTPase"/>
</dbReference>
<sequence length="501" mass="54841">MHDQVADLRELYARKMSVALIGRVSSGKSTLANALLGGAFAATGIEELTYNVSWLRRGTLPGVTVHFTDADGRPPERRARDELDSLATRAHADARARQYLAAISYLDVVDPCPALEPFDLIDTPGLDAVAGTVQTRKTLGILGRTVRDMRADTVAFAARADALILVFPRAMAGSDAQVVDDFLRAGLDTTDPITAVGVLTQIEKHWPRYDPMTKGAADARRLMAAPYARQLLFELKPVAGKLAAGAALLDERDYEDLCALSRYPQDELLRLLELGNKFRVAESANLPLPAARRTVLFDQLSGYGIHLACDLVRGAPDVRQAASVEQLRERLVENTGLPDLRRLLSDHFARRADVIKLRRAIGDASALPKRLPSGLDERQRDRVGRAAAMVTDLEHELVFRVLNALGHYQRGELGFTVEEGEELLRVSGEHGVGLEARLGLPTGTPGTEMAAAATARRRYWSAAARSLRYQGPSHGACEVMRRAYDGIAEEIRALETSREDR</sequence>
<organism evidence="2 3">
    <name type="scientific">Actinospica acidithermotolerans</name>
    <dbReference type="NCBI Taxonomy" id="2828514"/>
    <lineage>
        <taxon>Bacteria</taxon>
        <taxon>Bacillati</taxon>
        <taxon>Actinomycetota</taxon>
        <taxon>Actinomycetes</taxon>
        <taxon>Catenulisporales</taxon>
        <taxon>Actinospicaceae</taxon>
        <taxon>Actinospica</taxon>
    </lineage>
</organism>
<dbReference type="AlphaFoldDB" id="A0A941IKA4"/>
<evidence type="ECO:0000313" key="2">
    <source>
        <dbReference type="EMBL" id="MBR7827923.1"/>
    </source>
</evidence>
<evidence type="ECO:0000259" key="1">
    <source>
        <dbReference type="Pfam" id="PF00350"/>
    </source>
</evidence>
<dbReference type="SUPFAM" id="SSF52540">
    <property type="entry name" value="P-loop containing nucleoside triphosphate hydrolases"/>
    <property type="match status" value="1"/>
</dbReference>
<evidence type="ECO:0000313" key="3">
    <source>
        <dbReference type="Proteomes" id="UP000676325"/>
    </source>
</evidence>
<dbReference type="RefSeq" id="WP_212519064.1">
    <property type="nucleotide sequence ID" value="NZ_JAGSOH010000045.1"/>
</dbReference>
<accession>A0A941IKA4</accession>
<proteinExistence type="predicted"/>
<name>A0A941IKA4_9ACTN</name>
<feature type="domain" description="Dynamin N-terminal" evidence="1">
    <location>
        <begin position="18"/>
        <end position="200"/>
    </location>
</feature>
<dbReference type="Proteomes" id="UP000676325">
    <property type="component" value="Unassembled WGS sequence"/>
</dbReference>
<comment type="caution">
    <text evidence="2">The sequence shown here is derived from an EMBL/GenBank/DDBJ whole genome shotgun (WGS) entry which is preliminary data.</text>
</comment>
<keyword evidence="3" id="KW-1185">Reference proteome</keyword>
<dbReference type="Pfam" id="PF00350">
    <property type="entry name" value="Dynamin_N"/>
    <property type="match status" value="1"/>
</dbReference>
<dbReference type="EMBL" id="JAGSOH010000045">
    <property type="protein sequence ID" value="MBR7827923.1"/>
    <property type="molecule type" value="Genomic_DNA"/>
</dbReference>
<dbReference type="Gene3D" id="3.40.50.300">
    <property type="entry name" value="P-loop containing nucleotide triphosphate hydrolases"/>
    <property type="match status" value="1"/>
</dbReference>
<protein>
    <submittedName>
        <fullName evidence="2">Dynamin family protein</fullName>
    </submittedName>
</protein>
<gene>
    <name evidence="2" type="ORF">KDK95_16520</name>
</gene>